<dbReference type="GO" id="GO:0005576">
    <property type="term" value="C:extracellular region"/>
    <property type="evidence" value="ECO:0007669"/>
    <property type="project" value="UniProtKB-SubCell"/>
</dbReference>
<dbReference type="Pfam" id="PF04389">
    <property type="entry name" value="Peptidase_M28"/>
    <property type="match status" value="1"/>
</dbReference>
<keyword evidence="6 11" id="KW-0479">Metal-binding</keyword>
<evidence type="ECO:0000256" key="11">
    <source>
        <dbReference type="RuleBase" id="RU361240"/>
    </source>
</evidence>
<comment type="subcellular location">
    <subcellularLocation>
        <location evidence="2">Secreted</location>
    </subcellularLocation>
</comment>
<evidence type="ECO:0000313" key="14">
    <source>
        <dbReference type="EMBL" id="OCK79586.1"/>
    </source>
</evidence>
<evidence type="ECO:0000256" key="2">
    <source>
        <dbReference type="ARBA" id="ARBA00004613"/>
    </source>
</evidence>
<keyword evidence="7" id="KW-0732">Signal</keyword>
<dbReference type="GO" id="GO:0006508">
    <property type="term" value="P:proteolysis"/>
    <property type="evidence" value="ECO:0007669"/>
    <property type="project" value="UniProtKB-KW"/>
</dbReference>
<evidence type="ECO:0000256" key="4">
    <source>
        <dbReference type="ARBA" id="ARBA00022525"/>
    </source>
</evidence>
<dbReference type="InterPro" id="IPR007484">
    <property type="entry name" value="Peptidase_M28"/>
</dbReference>
<dbReference type="GO" id="GO:0046872">
    <property type="term" value="F:metal ion binding"/>
    <property type="evidence" value="ECO:0007669"/>
    <property type="project" value="UniProtKB-KW"/>
</dbReference>
<sequence length="389" mass="43116">MWDYRELEPLIEPECDFETPRALRKSLQDSISSNTLLTNTRTLQSFAYAHPEKNKLMGSAGHNDTVKFLIEELESLRVCYTIESTALPLSPTNIALISRGTCNFGLQSMLAGLARASGAIFYNDEPGYLGGILGQPRSERPFAHSFAVHRENGTARIPTMTNGPTVTATMDVYTNPPHLTTYDVPSTQAALGLPCPNAVRFGWWRGEEEGLLGPTYHVNSLAASELSNIHAHLNFDMIASPNFVYAIYDGDGSTYNKTGPPGSAEFEHLFQNWFASDRLNSTPTAFDGHSDYEAFIKHDIPAGGTFTVAGRGWAMDIHYHQAGDTVANLNMTVFEDNTRKFTAAVARCGTSFANLPLKGPKRRGLWFKIRWRNRNMESEKEGVCFDEEA</sequence>
<dbReference type="AlphaFoldDB" id="A0A8E2E9G0"/>
<dbReference type="Gene3D" id="3.40.630.10">
    <property type="entry name" value="Zn peptidases"/>
    <property type="match status" value="1"/>
</dbReference>
<evidence type="ECO:0000259" key="12">
    <source>
        <dbReference type="Pfam" id="PF02225"/>
    </source>
</evidence>
<evidence type="ECO:0000256" key="8">
    <source>
        <dbReference type="ARBA" id="ARBA00022801"/>
    </source>
</evidence>
<dbReference type="InterPro" id="IPR046450">
    <property type="entry name" value="PA_dom_sf"/>
</dbReference>
<proteinExistence type="inferred from homology"/>
<keyword evidence="4" id="KW-0964">Secreted</keyword>
<keyword evidence="9 11" id="KW-0862">Zinc</keyword>
<dbReference type="SUPFAM" id="SSF53187">
    <property type="entry name" value="Zn-dependent exopeptidases"/>
    <property type="match status" value="1"/>
</dbReference>
<evidence type="ECO:0000256" key="10">
    <source>
        <dbReference type="ARBA" id="ARBA00023180"/>
    </source>
</evidence>
<comment type="cofactor">
    <cofactor evidence="1">
        <name>Zn(2+)</name>
        <dbReference type="ChEBI" id="CHEBI:29105"/>
    </cofactor>
</comment>
<feature type="domain" description="Peptidase M28" evidence="13">
    <location>
        <begin position="196"/>
        <end position="339"/>
    </location>
</feature>
<organism evidence="14 15">
    <name type="scientific">Lepidopterella palustris CBS 459.81</name>
    <dbReference type="NCBI Taxonomy" id="1314670"/>
    <lineage>
        <taxon>Eukaryota</taxon>
        <taxon>Fungi</taxon>
        <taxon>Dikarya</taxon>
        <taxon>Ascomycota</taxon>
        <taxon>Pezizomycotina</taxon>
        <taxon>Dothideomycetes</taxon>
        <taxon>Pleosporomycetidae</taxon>
        <taxon>Mytilinidiales</taxon>
        <taxon>Argynnaceae</taxon>
        <taxon>Lepidopterella</taxon>
    </lineage>
</organism>
<keyword evidence="5 11" id="KW-0645">Protease</keyword>
<keyword evidence="10" id="KW-0325">Glycoprotein</keyword>
<evidence type="ECO:0000256" key="7">
    <source>
        <dbReference type="ARBA" id="ARBA00022729"/>
    </source>
</evidence>
<dbReference type="Gene3D" id="3.50.30.30">
    <property type="match status" value="1"/>
</dbReference>
<dbReference type="SUPFAM" id="SSF52025">
    <property type="entry name" value="PA domain"/>
    <property type="match status" value="1"/>
</dbReference>
<evidence type="ECO:0000313" key="15">
    <source>
        <dbReference type="Proteomes" id="UP000250266"/>
    </source>
</evidence>
<dbReference type="Proteomes" id="UP000250266">
    <property type="component" value="Unassembled WGS sequence"/>
</dbReference>
<keyword evidence="15" id="KW-1185">Reference proteome</keyword>
<dbReference type="PANTHER" id="PTHR12147">
    <property type="entry name" value="METALLOPEPTIDASE M28 FAMILY MEMBER"/>
    <property type="match status" value="1"/>
</dbReference>
<evidence type="ECO:0000256" key="6">
    <source>
        <dbReference type="ARBA" id="ARBA00022723"/>
    </source>
</evidence>
<feature type="domain" description="PA" evidence="12">
    <location>
        <begin position="93"/>
        <end position="153"/>
    </location>
</feature>
<name>A0A8E2E9G0_9PEZI</name>
<keyword evidence="8 11" id="KW-0378">Hydrolase</keyword>
<reference evidence="14 15" key="1">
    <citation type="journal article" date="2016" name="Nat. Commun.">
        <title>Ectomycorrhizal ecology is imprinted in the genome of the dominant symbiotic fungus Cenococcum geophilum.</title>
        <authorList>
            <consortium name="DOE Joint Genome Institute"/>
            <person name="Peter M."/>
            <person name="Kohler A."/>
            <person name="Ohm R.A."/>
            <person name="Kuo A."/>
            <person name="Krutzmann J."/>
            <person name="Morin E."/>
            <person name="Arend M."/>
            <person name="Barry K.W."/>
            <person name="Binder M."/>
            <person name="Choi C."/>
            <person name="Clum A."/>
            <person name="Copeland A."/>
            <person name="Grisel N."/>
            <person name="Haridas S."/>
            <person name="Kipfer T."/>
            <person name="LaButti K."/>
            <person name="Lindquist E."/>
            <person name="Lipzen A."/>
            <person name="Maire R."/>
            <person name="Meier B."/>
            <person name="Mihaltcheva S."/>
            <person name="Molinier V."/>
            <person name="Murat C."/>
            <person name="Poggeler S."/>
            <person name="Quandt C.A."/>
            <person name="Sperisen C."/>
            <person name="Tritt A."/>
            <person name="Tisserant E."/>
            <person name="Crous P.W."/>
            <person name="Henrissat B."/>
            <person name="Nehls U."/>
            <person name="Egli S."/>
            <person name="Spatafora J.W."/>
            <person name="Grigoriev I.V."/>
            <person name="Martin F.M."/>
        </authorList>
    </citation>
    <scope>NUCLEOTIDE SEQUENCE [LARGE SCALE GENOMIC DNA]</scope>
    <source>
        <strain evidence="14 15">CBS 459.81</strain>
    </source>
</reference>
<evidence type="ECO:0000259" key="13">
    <source>
        <dbReference type="Pfam" id="PF04389"/>
    </source>
</evidence>
<dbReference type="Pfam" id="PF02225">
    <property type="entry name" value="PA"/>
    <property type="match status" value="1"/>
</dbReference>
<dbReference type="InterPro" id="IPR045175">
    <property type="entry name" value="M28_fam"/>
</dbReference>
<accession>A0A8E2E9G0</accession>
<dbReference type="InterPro" id="IPR003137">
    <property type="entry name" value="PA_domain"/>
</dbReference>
<dbReference type="GO" id="GO:0008235">
    <property type="term" value="F:metalloexopeptidase activity"/>
    <property type="evidence" value="ECO:0007669"/>
    <property type="project" value="InterPro"/>
</dbReference>
<evidence type="ECO:0000256" key="3">
    <source>
        <dbReference type="ARBA" id="ARBA00005634"/>
    </source>
</evidence>
<evidence type="ECO:0000256" key="9">
    <source>
        <dbReference type="ARBA" id="ARBA00022833"/>
    </source>
</evidence>
<dbReference type="EMBL" id="KV744997">
    <property type="protein sequence ID" value="OCK79586.1"/>
    <property type="molecule type" value="Genomic_DNA"/>
</dbReference>
<dbReference type="OrthoDB" id="10013407at2759"/>
<protein>
    <recommendedName>
        <fullName evidence="11">Peptide hydrolase</fullName>
        <ecNumber evidence="11">3.4.-.-</ecNumber>
    </recommendedName>
</protein>
<evidence type="ECO:0000256" key="5">
    <source>
        <dbReference type="ARBA" id="ARBA00022670"/>
    </source>
</evidence>
<dbReference type="EC" id="3.4.-.-" evidence="11"/>
<gene>
    <name evidence="14" type="ORF">K432DRAFT_417242</name>
</gene>
<dbReference type="PANTHER" id="PTHR12147:SF26">
    <property type="entry name" value="PEPTIDASE M28 DOMAIN-CONTAINING PROTEIN"/>
    <property type="match status" value="1"/>
</dbReference>
<evidence type="ECO:0000256" key="1">
    <source>
        <dbReference type="ARBA" id="ARBA00001947"/>
    </source>
</evidence>
<comment type="similarity">
    <text evidence="3">Belongs to the peptidase M28 family. M28B subfamily.</text>
</comment>